<proteinExistence type="predicted"/>
<gene>
    <name evidence="3" type="ORF">HUJ06_023040</name>
</gene>
<accession>A0A822XMT5</accession>
<dbReference type="AlphaFoldDB" id="A0A822XMT5"/>
<evidence type="ECO:0000259" key="2">
    <source>
        <dbReference type="PROSITE" id="PS50222"/>
    </source>
</evidence>
<dbReference type="InterPro" id="IPR018247">
    <property type="entry name" value="EF_Hand_1_Ca_BS"/>
</dbReference>
<sequence>MAMQGVFTVINPTEADFIKWLKSVDTNKDGFISKEELQEVLRMQKFWFPGWRAGRALNRADLNHNGLIDIGSKDEVAKIIEYAKARGIRINIPTS</sequence>
<dbReference type="InterPro" id="IPR002048">
    <property type="entry name" value="EF_hand_dom"/>
</dbReference>
<dbReference type="PROSITE" id="PS00018">
    <property type="entry name" value="EF_HAND_1"/>
    <property type="match status" value="1"/>
</dbReference>
<comment type="caution">
    <text evidence="3">The sequence shown here is derived from an EMBL/GenBank/DDBJ whole genome shotgun (WGS) entry which is preliminary data.</text>
</comment>
<dbReference type="Gene3D" id="1.10.238.10">
    <property type="entry name" value="EF-hand"/>
    <property type="match status" value="1"/>
</dbReference>
<dbReference type="SMART" id="SM00054">
    <property type="entry name" value="EFh"/>
    <property type="match status" value="1"/>
</dbReference>
<protein>
    <recommendedName>
        <fullName evidence="2">EF-hand domain-containing protein</fullName>
    </recommendedName>
</protein>
<name>A0A822XMT5_NELNU</name>
<dbReference type="Pfam" id="PF13202">
    <property type="entry name" value="EF-hand_5"/>
    <property type="match status" value="1"/>
</dbReference>
<keyword evidence="4" id="KW-1185">Reference proteome</keyword>
<organism evidence="3 4">
    <name type="scientific">Nelumbo nucifera</name>
    <name type="common">Sacred lotus</name>
    <dbReference type="NCBI Taxonomy" id="4432"/>
    <lineage>
        <taxon>Eukaryota</taxon>
        <taxon>Viridiplantae</taxon>
        <taxon>Streptophyta</taxon>
        <taxon>Embryophyta</taxon>
        <taxon>Tracheophyta</taxon>
        <taxon>Spermatophyta</taxon>
        <taxon>Magnoliopsida</taxon>
        <taxon>Proteales</taxon>
        <taxon>Nelumbonaceae</taxon>
        <taxon>Nelumbo</taxon>
    </lineage>
</organism>
<feature type="domain" description="EF-hand" evidence="2">
    <location>
        <begin position="12"/>
        <end position="47"/>
    </location>
</feature>
<dbReference type="SUPFAM" id="SSF47473">
    <property type="entry name" value="EF-hand"/>
    <property type="match status" value="1"/>
</dbReference>
<dbReference type="InterPro" id="IPR011992">
    <property type="entry name" value="EF-hand-dom_pair"/>
</dbReference>
<reference evidence="3 4" key="1">
    <citation type="journal article" date="2020" name="Mol. Biol. Evol.">
        <title>Distinct Expression and Methylation Patterns for Genes with Different Fates following a Single Whole-Genome Duplication in Flowering Plants.</title>
        <authorList>
            <person name="Shi T."/>
            <person name="Rahmani R.S."/>
            <person name="Gugger P.F."/>
            <person name="Wang M."/>
            <person name="Li H."/>
            <person name="Zhang Y."/>
            <person name="Li Z."/>
            <person name="Wang Q."/>
            <person name="Van de Peer Y."/>
            <person name="Marchal K."/>
            <person name="Chen J."/>
        </authorList>
    </citation>
    <scope>NUCLEOTIDE SEQUENCE [LARGE SCALE GENOMIC DNA]</scope>
    <source>
        <tissue evidence="3">Leaf</tissue>
    </source>
</reference>
<dbReference type="Proteomes" id="UP000607653">
    <property type="component" value="Unassembled WGS sequence"/>
</dbReference>
<dbReference type="PROSITE" id="PS50222">
    <property type="entry name" value="EF_HAND_2"/>
    <property type="match status" value="1"/>
</dbReference>
<dbReference type="GO" id="GO:0005509">
    <property type="term" value="F:calcium ion binding"/>
    <property type="evidence" value="ECO:0007669"/>
    <property type="project" value="InterPro"/>
</dbReference>
<evidence type="ECO:0000313" key="4">
    <source>
        <dbReference type="Proteomes" id="UP000607653"/>
    </source>
</evidence>
<evidence type="ECO:0000313" key="3">
    <source>
        <dbReference type="EMBL" id="DAD21577.1"/>
    </source>
</evidence>
<dbReference type="EMBL" id="DUZY01000001">
    <property type="protein sequence ID" value="DAD21577.1"/>
    <property type="molecule type" value="Genomic_DNA"/>
</dbReference>
<keyword evidence="1" id="KW-0106">Calcium</keyword>
<evidence type="ECO:0000256" key="1">
    <source>
        <dbReference type="ARBA" id="ARBA00022837"/>
    </source>
</evidence>